<evidence type="ECO:0000313" key="3">
    <source>
        <dbReference type="Proteomes" id="UP001189429"/>
    </source>
</evidence>
<dbReference type="Proteomes" id="UP001189429">
    <property type="component" value="Unassembled WGS sequence"/>
</dbReference>
<accession>A0ABN9Q4D9</accession>
<proteinExistence type="predicted"/>
<sequence length="130" mass="13436">MPRPLPPPAAAQAAAQAAAAADSRAWLAWCFHRKLGDAGLFKCTTAARCTDFRGNDRWGLALTAGGTRKRATRAREPGRQRGASAAAARHAPGCTPRGCARSGRATAPPPCGVVVPGCPERGSHLQGERG</sequence>
<organism evidence="2 3">
    <name type="scientific">Prorocentrum cordatum</name>
    <dbReference type="NCBI Taxonomy" id="2364126"/>
    <lineage>
        <taxon>Eukaryota</taxon>
        <taxon>Sar</taxon>
        <taxon>Alveolata</taxon>
        <taxon>Dinophyceae</taxon>
        <taxon>Prorocentrales</taxon>
        <taxon>Prorocentraceae</taxon>
        <taxon>Prorocentrum</taxon>
    </lineage>
</organism>
<reference evidence="2" key="1">
    <citation type="submission" date="2023-10" db="EMBL/GenBank/DDBJ databases">
        <authorList>
            <person name="Chen Y."/>
            <person name="Shah S."/>
            <person name="Dougan E. K."/>
            <person name="Thang M."/>
            <person name="Chan C."/>
        </authorList>
    </citation>
    <scope>NUCLEOTIDE SEQUENCE [LARGE SCALE GENOMIC DNA]</scope>
</reference>
<evidence type="ECO:0008006" key="4">
    <source>
        <dbReference type="Google" id="ProtNLM"/>
    </source>
</evidence>
<dbReference type="EMBL" id="CAUYUJ010002113">
    <property type="protein sequence ID" value="CAK0799249.1"/>
    <property type="molecule type" value="Genomic_DNA"/>
</dbReference>
<feature type="region of interest" description="Disordered" evidence="1">
    <location>
        <begin position="65"/>
        <end position="130"/>
    </location>
</feature>
<evidence type="ECO:0000256" key="1">
    <source>
        <dbReference type="SAM" id="MobiDB-lite"/>
    </source>
</evidence>
<gene>
    <name evidence="2" type="ORF">PCOR1329_LOCUS7761</name>
</gene>
<comment type="caution">
    <text evidence="2">The sequence shown here is derived from an EMBL/GenBank/DDBJ whole genome shotgun (WGS) entry which is preliminary data.</text>
</comment>
<keyword evidence="3" id="KW-1185">Reference proteome</keyword>
<name>A0ABN9Q4D9_9DINO</name>
<protein>
    <recommendedName>
        <fullName evidence="4">Secreted protein</fullName>
    </recommendedName>
</protein>
<feature type="compositionally biased region" description="Low complexity" evidence="1">
    <location>
        <begin position="80"/>
        <end position="93"/>
    </location>
</feature>
<evidence type="ECO:0000313" key="2">
    <source>
        <dbReference type="EMBL" id="CAK0799249.1"/>
    </source>
</evidence>
<feature type="compositionally biased region" description="Basic and acidic residues" evidence="1">
    <location>
        <begin position="121"/>
        <end position="130"/>
    </location>
</feature>